<dbReference type="Gene3D" id="1.20.120.550">
    <property type="entry name" value="Membrane associated eicosanoid/glutathione metabolism-like domain"/>
    <property type="match status" value="1"/>
</dbReference>
<accession>A0A7R8WVF6</accession>
<dbReference type="AlphaFoldDB" id="A0A7R8WVF6"/>
<evidence type="ECO:0000256" key="3">
    <source>
        <dbReference type="ARBA" id="ARBA00022989"/>
    </source>
</evidence>
<sequence length="106" mass="11734">MVTVEVPSTMGYSVLVASGGVAMIFWMGMQVGKMRRSLKFGYPDVYHPTNKLFNCYQRVHQNTLELWPSFLVSLFIGTFGCPTVAPIAGTAWLAGRILFALGYYTG</sequence>
<evidence type="ECO:0000313" key="5">
    <source>
        <dbReference type="EMBL" id="CAD7235890.1"/>
    </source>
</evidence>
<comment type="subcellular location">
    <subcellularLocation>
        <location evidence="1">Membrane</location>
        <topology evidence="1">Multi-pass membrane protein</topology>
    </subcellularLocation>
</comment>
<dbReference type="GO" id="GO:0016020">
    <property type="term" value="C:membrane"/>
    <property type="evidence" value="ECO:0007669"/>
    <property type="project" value="UniProtKB-SubCell"/>
</dbReference>
<reference evidence="5" key="1">
    <citation type="submission" date="2020-11" db="EMBL/GenBank/DDBJ databases">
        <authorList>
            <person name="Tran Van P."/>
        </authorList>
    </citation>
    <scope>NUCLEOTIDE SEQUENCE</scope>
</reference>
<dbReference type="GO" id="GO:0004364">
    <property type="term" value="F:glutathione transferase activity"/>
    <property type="evidence" value="ECO:0007669"/>
    <property type="project" value="TreeGrafter"/>
</dbReference>
<keyword evidence="2" id="KW-0812">Transmembrane</keyword>
<dbReference type="InterPro" id="IPR050997">
    <property type="entry name" value="MAPEG"/>
</dbReference>
<dbReference type="GO" id="GO:0006691">
    <property type="term" value="P:leukotriene metabolic process"/>
    <property type="evidence" value="ECO:0007669"/>
    <property type="project" value="UniProtKB-ARBA"/>
</dbReference>
<proteinExistence type="predicted"/>
<dbReference type="PANTHER" id="PTHR10250">
    <property type="entry name" value="MICROSOMAL GLUTATHIONE S-TRANSFERASE"/>
    <property type="match status" value="1"/>
</dbReference>
<gene>
    <name evidence="5" type="ORF">CTOB1V02_LOCUS13705</name>
</gene>
<dbReference type="SUPFAM" id="SSF161084">
    <property type="entry name" value="MAPEG domain-like"/>
    <property type="match status" value="1"/>
</dbReference>
<keyword evidence="3" id="KW-1133">Transmembrane helix</keyword>
<name>A0A7R8WVF6_9CRUS</name>
<dbReference type="EMBL" id="OB675269">
    <property type="protein sequence ID" value="CAD7235890.1"/>
    <property type="molecule type" value="Genomic_DNA"/>
</dbReference>
<keyword evidence="4" id="KW-0472">Membrane</keyword>
<protein>
    <submittedName>
        <fullName evidence="5">Uncharacterized protein</fullName>
    </submittedName>
</protein>
<dbReference type="GO" id="GO:0005783">
    <property type="term" value="C:endoplasmic reticulum"/>
    <property type="evidence" value="ECO:0007669"/>
    <property type="project" value="TreeGrafter"/>
</dbReference>
<dbReference type="Pfam" id="PF01124">
    <property type="entry name" value="MAPEG"/>
    <property type="match status" value="1"/>
</dbReference>
<dbReference type="GO" id="GO:0005635">
    <property type="term" value="C:nuclear envelope"/>
    <property type="evidence" value="ECO:0007669"/>
    <property type="project" value="TreeGrafter"/>
</dbReference>
<feature type="non-terminal residue" evidence="5">
    <location>
        <position position="106"/>
    </location>
</feature>
<dbReference type="GO" id="GO:0004602">
    <property type="term" value="F:glutathione peroxidase activity"/>
    <property type="evidence" value="ECO:0007669"/>
    <property type="project" value="TreeGrafter"/>
</dbReference>
<organism evidence="5">
    <name type="scientific">Cyprideis torosa</name>
    <dbReference type="NCBI Taxonomy" id="163714"/>
    <lineage>
        <taxon>Eukaryota</taxon>
        <taxon>Metazoa</taxon>
        <taxon>Ecdysozoa</taxon>
        <taxon>Arthropoda</taxon>
        <taxon>Crustacea</taxon>
        <taxon>Oligostraca</taxon>
        <taxon>Ostracoda</taxon>
        <taxon>Podocopa</taxon>
        <taxon>Podocopida</taxon>
        <taxon>Cytherocopina</taxon>
        <taxon>Cytheroidea</taxon>
        <taxon>Cytherideidae</taxon>
        <taxon>Cyprideis</taxon>
    </lineage>
</organism>
<dbReference type="PANTHER" id="PTHR10250:SF26">
    <property type="entry name" value="GLUTATHIONE S-TRANSFERASE 3, MITOCHONDRIAL"/>
    <property type="match status" value="1"/>
</dbReference>
<dbReference type="InterPro" id="IPR023352">
    <property type="entry name" value="MAPEG-like_dom_sf"/>
</dbReference>
<evidence type="ECO:0000256" key="2">
    <source>
        <dbReference type="ARBA" id="ARBA00022692"/>
    </source>
</evidence>
<evidence type="ECO:0000256" key="4">
    <source>
        <dbReference type="ARBA" id="ARBA00023136"/>
    </source>
</evidence>
<evidence type="ECO:0000256" key="1">
    <source>
        <dbReference type="ARBA" id="ARBA00004141"/>
    </source>
</evidence>
<dbReference type="OrthoDB" id="410651at2759"/>
<dbReference type="InterPro" id="IPR001129">
    <property type="entry name" value="Membr-assoc_MAPEG"/>
</dbReference>